<name>A0A5B2V8P1_9HYPH</name>
<dbReference type="RefSeq" id="WP_149819945.1">
    <property type="nucleotide sequence ID" value="NZ_VUOA01000032.1"/>
</dbReference>
<reference evidence="1 2" key="1">
    <citation type="submission" date="2019-09" db="EMBL/GenBank/DDBJ databases">
        <title>Salinarimonas rosea gen. nov., sp. nov., a new member of the a-2 subgroup of the Proteobacteria.</title>
        <authorList>
            <person name="Liu J."/>
        </authorList>
    </citation>
    <scope>NUCLEOTIDE SEQUENCE [LARGE SCALE GENOMIC DNA]</scope>
    <source>
        <strain evidence="1 2">BN140002</strain>
    </source>
</reference>
<gene>
    <name evidence="1" type="ORF">F0L46_17635</name>
</gene>
<dbReference type="AlphaFoldDB" id="A0A5B2V8P1"/>
<evidence type="ECO:0000313" key="1">
    <source>
        <dbReference type="EMBL" id="KAA2235863.1"/>
    </source>
</evidence>
<evidence type="ECO:0000313" key="2">
    <source>
        <dbReference type="Proteomes" id="UP000323142"/>
    </source>
</evidence>
<protein>
    <recommendedName>
        <fullName evidence="3">Helix-turn-helix domain-containing protein</fullName>
    </recommendedName>
</protein>
<dbReference type="EMBL" id="VUOA01000032">
    <property type="protein sequence ID" value="KAA2235863.1"/>
    <property type="molecule type" value="Genomic_DNA"/>
</dbReference>
<accession>A0A5B2V8P1</accession>
<proteinExistence type="predicted"/>
<sequence length="551" mass="59050">MREGVLLKTGFSLEGVPRPEAERLTLVEAAGICGVSHSKLRRIAVVLGMMPARRVQGAPAGLRPADVEALARRLHGAINLDQLSRELGVPPAATKRLVGRGLIEPVVPRTGRSGPSTWLFPGDAASDLLRRLDERSRTQPPRSRTFPLPGAAQAARSSTADVIELALAGDLAIARRPERAGLHGFEVGLREVRRALRRRRSPGLSPAEFAARTGIPRPAVWDFTAKGIIRSCRDREATVIPLDEVERFRNAYVDVPELVDALGTGGPRTVMAALAARGIRPACARPRYQKVLYHRDEAVAAIRDLREERARAAPAAMPAVAGLTAKDVASRQRIDRIAIYHLVRTGDLASIPGPRRRLVLPDAADRLARECVSGTELAELLGRKAAAAVVPILKAAGVEPLYALPDGGYPLYPRDAATAAVLARRAEIERQAATDGVERVNATEAARLIGATGLMVAQLMRSGQLPAKRAGRQVLVSKAEVETFRERFVLGNELDRLIGSSGGAAAKLLRRKGVVPVCDRPAFYSVVFERAAALPLVRSMLGGPADSQAPG</sequence>
<organism evidence="1 2">
    <name type="scientific">Salinarimonas soli</name>
    <dbReference type="NCBI Taxonomy" id="1638099"/>
    <lineage>
        <taxon>Bacteria</taxon>
        <taxon>Pseudomonadati</taxon>
        <taxon>Pseudomonadota</taxon>
        <taxon>Alphaproteobacteria</taxon>
        <taxon>Hyphomicrobiales</taxon>
        <taxon>Salinarimonadaceae</taxon>
        <taxon>Salinarimonas</taxon>
    </lineage>
</organism>
<reference evidence="1 2" key="2">
    <citation type="submission" date="2019-09" db="EMBL/GenBank/DDBJ databases">
        <authorList>
            <person name="Jin C."/>
        </authorList>
    </citation>
    <scope>NUCLEOTIDE SEQUENCE [LARGE SCALE GENOMIC DNA]</scope>
    <source>
        <strain evidence="1 2">BN140002</strain>
    </source>
</reference>
<keyword evidence="2" id="KW-1185">Reference proteome</keyword>
<comment type="caution">
    <text evidence="1">The sequence shown here is derived from an EMBL/GenBank/DDBJ whole genome shotgun (WGS) entry which is preliminary data.</text>
</comment>
<dbReference type="Proteomes" id="UP000323142">
    <property type="component" value="Unassembled WGS sequence"/>
</dbReference>
<evidence type="ECO:0008006" key="3">
    <source>
        <dbReference type="Google" id="ProtNLM"/>
    </source>
</evidence>